<protein>
    <submittedName>
        <fullName evidence="2">Uncharacterized protein</fullName>
    </submittedName>
</protein>
<evidence type="ECO:0000313" key="2">
    <source>
        <dbReference type="EMBL" id="CAK67521.1"/>
    </source>
</evidence>
<name>A0C9Q4_PARTE</name>
<organism evidence="2 3">
    <name type="scientific">Paramecium tetraurelia</name>
    <dbReference type="NCBI Taxonomy" id="5888"/>
    <lineage>
        <taxon>Eukaryota</taxon>
        <taxon>Sar</taxon>
        <taxon>Alveolata</taxon>
        <taxon>Ciliophora</taxon>
        <taxon>Intramacronucleata</taxon>
        <taxon>Oligohymenophorea</taxon>
        <taxon>Peniculida</taxon>
        <taxon>Parameciidae</taxon>
        <taxon>Paramecium</taxon>
    </lineage>
</organism>
<feature type="region of interest" description="Disordered" evidence="1">
    <location>
        <begin position="1"/>
        <end position="44"/>
    </location>
</feature>
<evidence type="ECO:0000256" key="1">
    <source>
        <dbReference type="SAM" id="MobiDB-lite"/>
    </source>
</evidence>
<reference evidence="2 3" key="1">
    <citation type="journal article" date="2006" name="Nature">
        <title>Global trends of whole-genome duplications revealed by the ciliate Paramecium tetraurelia.</title>
        <authorList>
            <consortium name="Genoscope"/>
            <person name="Aury J.-M."/>
            <person name="Jaillon O."/>
            <person name="Duret L."/>
            <person name="Noel B."/>
            <person name="Jubin C."/>
            <person name="Porcel B.M."/>
            <person name="Segurens B."/>
            <person name="Daubin V."/>
            <person name="Anthouard V."/>
            <person name="Aiach N."/>
            <person name="Arnaiz O."/>
            <person name="Billaut A."/>
            <person name="Beisson J."/>
            <person name="Blanc I."/>
            <person name="Bouhouche K."/>
            <person name="Camara F."/>
            <person name="Duharcourt S."/>
            <person name="Guigo R."/>
            <person name="Gogendeau D."/>
            <person name="Katinka M."/>
            <person name="Keller A.-M."/>
            <person name="Kissmehl R."/>
            <person name="Klotz C."/>
            <person name="Koll F."/>
            <person name="Le Moue A."/>
            <person name="Lepere C."/>
            <person name="Malinsky S."/>
            <person name="Nowacki M."/>
            <person name="Nowak J.K."/>
            <person name="Plattner H."/>
            <person name="Poulain J."/>
            <person name="Ruiz F."/>
            <person name="Serrano V."/>
            <person name="Zagulski M."/>
            <person name="Dessen P."/>
            <person name="Betermier M."/>
            <person name="Weissenbach J."/>
            <person name="Scarpelli C."/>
            <person name="Schachter V."/>
            <person name="Sperling L."/>
            <person name="Meyer E."/>
            <person name="Cohen J."/>
            <person name="Wincker P."/>
        </authorList>
    </citation>
    <scope>NUCLEOTIDE SEQUENCE [LARGE SCALE GENOMIC DNA]</scope>
    <source>
        <strain evidence="2 3">Stock d4-2</strain>
    </source>
</reference>
<dbReference type="InParanoid" id="A0C9Q4"/>
<dbReference type="GO" id="GO:0006412">
    <property type="term" value="P:translation"/>
    <property type="evidence" value="ECO:0007669"/>
    <property type="project" value="InterPro"/>
</dbReference>
<dbReference type="STRING" id="5888.A0C9Q4"/>
<feature type="compositionally biased region" description="Basic and acidic residues" evidence="1">
    <location>
        <begin position="1"/>
        <end position="10"/>
    </location>
</feature>
<dbReference type="InterPro" id="IPR044892">
    <property type="entry name" value="Ribosomal_L3_dom_3_arc_sf"/>
</dbReference>
<dbReference type="HOGENOM" id="CLU_3225760_0_0_1"/>
<dbReference type="InterPro" id="IPR000597">
    <property type="entry name" value="Ribosomal_uL3"/>
</dbReference>
<dbReference type="RefSeq" id="XP_001434918.1">
    <property type="nucleotide sequence ID" value="XM_001434881.2"/>
</dbReference>
<evidence type="ECO:0000313" key="3">
    <source>
        <dbReference type="Proteomes" id="UP000000600"/>
    </source>
</evidence>
<dbReference type="AlphaFoldDB" id="A0C9Q4"/>
<feature type="compositionally biased region" description="Polar residues" evidence="1">
    <location>
        <begin position="34"/>
        <end position="44"/>
    </location>
</feature>
<dbReference type="GeneID" id="5020703"/>
<accession>A0C9Q4</accession>
<dbReference type="Gene3D" id="4.10.960.10">
    <property type="entry name" value="Ribosomal protein L3, domain 3"/>
    <property type="match status" value="1"/>
</dbReference>
<dbReference type="GO" id="GO:0005840">
    <property type="term" value="C:ribosome"/>
    <property type="evidence" value="ECO:0007669"/>
    <property type="project" value="InterPro"/>
</dbReference>
<sequence>MSHRKFEAPRHGNLGFTPRKRTKHHRGRIRDFSLQKTTNHLQFT</sequence>
<dbReference type="OrthoDB" id="304385at2759"/>
<feature type="compositionally biased region" description="Basic residues" evidence="1">
    <location>
        <begin position="18"/>
        <end position="28"/>
    </location>
</feature>
<dbReference type="GO" id="GO:0003735">
    <property type="term" value="F:structural constituent of ribosome"/>
    <property type="evidence" value="ECO:0007669"/>
    <property type="project" value="InterPro"/>
</dbReference>
<keyword evidence="3" id="KW-1185">Reference proteome</keyword>
<dbReference type="Pfam" id="PF00297">
    <property type="entry name" value="Ribosomal_L3"/>
    <property type="match status" value="1"/>
</dbReference>
<dbReference type="Proteomes" id="UP000000600">
    <property type="component" value="Unassembled WGS sequence"/>
</dbReference>
<proteinExistence type="predicted"/>
<gene>
    <name evidence="2" type="ORF">GSPATT00006827001</name>
</gene>
<dbReference type="KEGG" id="ptm:GSPATT00006827001"/>
<dbReference type="EMBL" id="CT868052">
    <property type="protein sequence ID" value="CAK67521.1"/>
    <property type="molecule type" value="Genomic_DNA"/>
</dbReference>